<dbReference type="EMBL" id="BGPR01031997">
    <property type="protein sequence ID" value="GBO05326.1"/>
    <property type="molecule type" value="Genomic_DNA"/>
</dbReference>
<keyword evidence="1" id="KW-1133">Transmembrane helix</keyword>
<comment type="caution">
    <text evidence="2">The sequence shown here is derived from an EMBL/GenBank/DDBJ whole genome shotgun (WGS) entry which is preliminary data.</text>
</comment>
<name>A0A4Y2U110_ARAVE</name>
<dbReference type="Proteomes" id="UP000499080">
    <property type="component" value="Unassembled WGS sequence"/>
</dbReference>
<feature type="transmembrane region" description="Helical" evidence="1">
    <location>
        <begin position="66"/>
        <end position="85"/>
    </location>
</feature>
<keyword evidence="1" id="KW-0812">Transmembrane</keyword>
<organism evidence="2 3">
    <name type="scientific">Araneus ventricosus</name>
    <name type="common">Orbweaver spider</name>
    <name type="synonym">Epeira ventricosa</name>
    <dbReference type="NCBI Taxonomy" id="182803"/>
    <lineage>
        <taxon>Eukaryota</taxon>
        <taxon>Metazoa</taxon>
        <taxon>Ecdysozoa</taxon>
        <taxon>Arthropoda</taxon>
        <taxon>Chelicerata</taxon>
        <taxon>Arachnida</taxon>
        <taxon>Araneae</taxon>
        <taxon>Araneomorphae</taxon>
        <taxon>Entelegynae</taxon>
        <taxon>Araneoidea</taxon>
        <taxon>Araneidae</taxon>
        <taxon>Araneus</taxon>
    </lineage>
</organism>
<proteinExistence type="predicted"/>
<evidence type="ECO:0000256" key="1">
    <source>
        <dbReference type="SAM" id="Phobius"/>
    </source>
</evidence>
<reference evidence="2 3" key="1">
    <citation type="journal article" date="2019" name="Sci. Rep.">
        <title>Orb-weaving spider Araneus ventricosus genome elucidates the spidroin gene catalogue.</title>
        <authorList>
            <person name="Kono N."/>
            <person name="Nakamura H."/>
            <person name="Ohtoshi R."/>
            <person name="Moran D.A.P."/>
            <person name="Shinohara A."/>
            <person name="Yoshida Y."/>
            <person name="Fujiwara M."/>
            <person name="Mori M."/>
            <person name="Tomita M."/>
            <person name="Arakawa K."/>
        </authorList>
    </citation>
    <scope>NUCLEOTIDE SEQUENCE [LARGE SCALE GENOMIC DNA]</scope>
</reference>
<evidence type="ECO:0000313" key="2">
    <source>
        <dbReference type="EMBL" id="GBO05326.1"/>
    </source>
</evidence>
<sequence>MLRDVTRGATVMNNLEDHPTFLAGISHDVMRYASGVTECLIEPERSSFIPGRWIIRRYAVEVHINYAGLLMFGGILMTGLLDQYFKRER</sequence>
<protein>
    <submittedName>
        <fullName evidence="2">Uncharacterized protein</fullName>
    </submittedName>
</protein>
<keyword evidence="1" id="KW-0472">Membrane</keyword>
<keyword evidence="3" id="KW-1185">Reference proteome</keyword>
<gene>
    <name evidence="2" type="ORF">AVEN_246701_1</name>
</gene>
<dbReference type="AlphaFoldDB" id="A0A4Y2U110"/>
<evidence type="ECO:0000313" key="3">
    <source>
        <dbReference type="Proteomes" id="UP000499080"/>
    </source>
</evidence>
<accession>A0A4Y2U110</accession>